<feature type="transmembrane region" description="Helical" evidence="1">
    <location>
        <begin position="9"/>
        <end position="27"/>
    </location>
</feature>
<protein>
    <recommendedName>
        <fullName evidence="4">Stage II sporulation protein M</fullName>
    </recommendedName>
</protein>
<name>A0A557SRA1_9ARCH</name>
<evidence type="ECO:0000313" key="3">
    <source>
        <dbReference type="Proteomes" id="UP000315289"/>
    </source>
</evidence>
<feature type="transmembrane region" description="Helical" evidence="1">
    <location>
        <begin position="102"/>
        <end position="129"/>
    </location>
</feature>
<organism evidence="2 3">
    <name type="scientific">Candidatus Nitrosocosmicus arcticus</name>
    <dbReference type="NCBI Taxonomy" id="2035267"/>
    <lineage>
        <taxon>Archaea</taxon>
        <taxon>Nitrososphaerota</taxon>
        <taxon>Nitrososphaeria</taxon>
        <taxon>Nitrososphaerales</taxon>
        <taxon>Nitrososphaeraceae</taxon>
        <taxon>Candidatus Nitrosocosmicus</taxon>
    </lineage>
</organism>
<feature type="transmembrane region" description="Helical" evidence="1">
    <location>
        <begin position="62"/>
        <end position="90"/>
    </location>
</feature>
<accession>A0A557SRA1</accession>
<evidence type="ECO:0008006" key="4">
    <source>
        <dbReference type="Google" id="ProtNLM"/>
    </source>
</evidence>
<keyword evidence="1" id="KW-0812">Transmembrane</keyword>
<evidence type="ECO:0000313" key="2">
    <source>
        <dbReference type="EMBL" id="TVP39132.1"/>
    </source>
</evidence>
<dbReference type="EMBL" id="VOAH01000020">
    <property type="protein sequence ID" value="TVP39132.1"/>
    <property type="molecule type" value="Genomic_DNA"/>
</dbReference>
<dbReference type="AlphaFoldDB" id="A0A557SRA1"/>
<keyword evidence="1" id="KW-0472">Membrane</keyword>
<comment type="caution">
    <text evidence="2">The sequence shown here is derived from an EMBL/GenBank/DDBJ whole genome shotgun (WGS) entry which is preliminary data.</text>
</comment>
<dbReference type="RefSeq" id="WP_222424985.1">
    <property type="nucleotide sequence ID" value="NZ_ML675593.1"/>
</dbReference>
<keyword evidence="3" id="KW-1185">Reference proteome</keyword>
<gene>
    <name evidence="2" type="ORF">NARC_200021</name>
</gene>
<reference evidence="2 3" key="1">
    <citation type="journal article" date="2019" name="Front. Microbiol.">
        <title>Ammonia Oxidation by the Arctic Terrestrial Thaumarchaeote Candidatus Nitrosocosmicus arcticus Is Stimulated by Increasing Temperatures.</title>
        <authorList>
            <person name="Alves R.J.E."/>
            <person name="Kerou M."/>
            <person name="Zappe A."/>
            <person name="Bittner R."/>
            <person name="Abby S.S."/>
            <person name="Schmidt H.A."/>
            <person name="Pfeifer K."/>
            <person name="Schleper C."/>
        </authorList>
    </citation>
    <scope>NUCLEOTIDE SEQUENCE [LARGE SCALE GENOMIC DNA]</scope>
    <source>
        <strain evidence="2 3">Kfb</strain>
    </source>
</reference>
<evidence type="ECO:0000256" key="1">
    <source>
        <dbReference type="SAM" id="Phobius"/>
    </source>
</evidence>
<keyword evidence="1" id="KW-1133">Transmembrane helix</keyword>
<dbReference type="Proteomes" id="UP000315289">
    <property type="component" value="Unassembled WGS sequence"/>
</dbReference>
<sequence length="173" mass="19682">MLITFKKRLVYFFIAMLFFLSIFYLGFSFKMDESFSKELSKNFINQISDIDEFGIFLNNLKIALVMFIPVIGLVMGTISGFSTGLVFNSIMNISSVTYSNPLVIFLTPFGILELASYGLAISRGCILLFEILKKKFTKKSLFYLLIELALVSGMLFVGAIIEWMLIENIPKRL</sequence>
<proteinExistence type="predicted"/>
<feature type="transmembrane region" description="Helical" evidence="1">
    <location>
        <begin position="141"/>
        <end position="166"/>
    </location>
</feature>